<comment type="caution">
    <text evidence="1">The sequence shown here is derived from an EMBL/GenBank/DDBJ whole genome shotgun (WGS) entry which is preliminary data.</text>
</comment>
<reference evidence="1 2" key="1">
    <citation type="submission" date="2018-04" db="EMBL/GenBank/DDBJ databases">
        <title>The genome of golden apple snail Pomacea canaliculata provides insight into stress tolerance and invasive adaptation.</title>
        <authorList>
            <person name="Liu C."/>
            <person name="Liu B."/>
            <person name="Ren Y."/>
            <person name="Zhang Y."/>
            <person name="Wang H."/>
            <person name="Li S."/>
            <person name="Jiang F."/>
            <person name="Yin L."/>
            <person name="Zhang G."/>
            <person name="Qian W."/>
            <person name="Fan W."/>
        </authorList>
    </citation>
    <scope>NUCLEOTIDE SEQUENCE [LARGE SCALE GENOMIC DNA]</scope>
    <source>
        <strain evidence="1">SZHN2017</strain>
        <tissue evidence="1">Muscle</tissue>
    </source>
</reference>
<accession>A0A2T7NGP9</accession>
<dbReference type="AlphaFoldDB" id="A0A2T7NGP9"/>
<dbReference type="EMBL" id="PZQS01000012">
    <property type="protein sequence ID" value="PVD20325.1"/>
    <property type="molecule type" value="Genomic_DNA"/>
</dbReference>
<dbReference type="Proteomes" id="UP000245119">
    <property type="component" value="Linkage Group LG12"/>
</dbReference>
<evidence type="ECO:0000313" key="2">
    <source>
        <dbReference type="Proteomes" id="UP000245119"/>
    </source>
</evidence>
<organism evidence="1 2">
    <name type="scientific">Pomacea canaliculata</name>
    <name type="common">Golden apple snail</name>
    <dbReference type="NCBI Taxonomy" id="400727"/>
    <lineage>
        <taxon>Eukaryota</taxon>
        <taxon>Metazoa</taxon>
        <taxon>Spiralia</taxon>
        <taxon>Lophotrochozoa</taxon>
        <taxon>Mollusca</taxon>
        <taxon>Gastropoda</taxon>
        <taxon>Caenogastropoda</taxon>
        <taxon>Architaenioglossa</taxon>
        <taxon>Ampullarioidea</taxon>
        <taxon>Ampullariidae</taxon>
        <taxon>Pomacea</taxon>
    </lineage>
</organism>
<sequence length="141" mass="15754">MHCVHVEHQHVHHTNPGVCCDVLTSPAQDLLTTLPSEPSCRLLLEPCDVDLDVVKETNGWCDEKQHAVSNMHPAAGTLFNTWYFSLAPRLLLGYKHLDGRWRQTADANPDIKRLTLLTSPSATFLTANFKVGRVRTAASRK</sequence>
<keyword evidence="2" id="KW-1185">Reference proteome</keyword>
<gene>
    <name evidence="1" type="ORF">C0Q70_18479</name>
</gene>
<name>A0A2T7NGP9_POMCA</name>
<proteinExistence type="predicted"/>
<evidence type="ECO:0000313" key="1">
    <source>
        <dbReference type="EMBL" id="PVD20325.1"/>
    </source>
</evidence>
<protein>
    <submittedName>
        <fullName evidence="1">Uncharacterized protein</fullName>
    </submittedName>
</protein>